<dbReference type="FunFam" id="1.10.1040.10:FF:000006">
    <property type="entry name" value="3-hydroxyisobutyrate dehydrogenase"/>
    <property type="match status" value="1"/>
</dbReference>
<dbReference type="InterPro" id="IPR008927">
    <property type="entry name" value="6-PGluconate_DH-like_C_sf"/>
</dbReference>
<evidence type="ECO:0000256" key="5">
    <source>
        <dbReference type="ARBA" id="ARBA00022456"/>
    </source>
</evidence>
<evidence type="ECO:0000259" key="12">
    <source>
        <dbReference type="Pfam" id="PF03446"/>
    </source>
</evidence>
<evidence type="ECO:0000256" key="4">
    <source>
        <dbReference type="ARBA" id="ARBA00012991"/>
    </source>
</evidence>
<feature type="domain" description="6-phosphogluconate dehydrogenase NADP-binding" evidence="12">
    <location>
        <begin position="58"/>
        <end position="231"/>
    </location>
</feature>
<keyword evidence="6" id="KW-0809">Transit peptide</keyword>
<evidence type="ECO:0000256" key="8">
    <source>
        <dbReference type="ARBA" id="ARBA00023027"/>
    </source>
</evidence>
<evidence type="ECO:0000313" key="15">
    <source>
        <dbReference type="Proteomes" id="UP000077202"/>
    </source>
</evidence>
<dbReference type="Pfam" id="PF14833">
    <property type="entry name" value="NAD_binding_11"/>
    <property type="match status" value="1"/>
</dbReference>
<evidence type="ECO:0000256" key="11">
    <source>
        <dbReference type="RuleBase" id="RU910714"/>
    </source>
</evidence>
<accession>A0A176W1F7</accession>
<dbReference type="InterPro" id="IPR036291">
    <property type="entry name" value="NAD(P)-bd_dom_sf"/>
</dbReference>
<evidence type="ECO:0000256" key="9">
    <source>
        <dbReference type="ARBA" id="ARBA00023128"/>
    </source>
</evidence>
<comment type="similarity">
    <text evidence="3">Belongs to the HIBADH-related family. 3-hydroxyisobutyrate dehydrogenase subfamily.</text>
</comment>
<dbReference type="PANTHER" id="PTHR22981">
    <property type="entry name" value="3-HYDROXYISOBUTYRATE DEHYDROGENASE-RELATED"/>
    <property type="match status" value="1"/>
</dbReference>
<evidence type="ECO:0000256" key="10">
    <source>
        <dbReference type="ARBA" id="ARBA00049197"/>
    </source>
</evidence>
<sequence>MSMKRACFLLKYIDSSSTRGWRSRKSGCVSSVNPANQQGQTYYSPSRPYSKATNDFQNVGFIGLGNMGSHMAFNLLKAGHSLCVYDRSDAAMQFLAKQGASQAKSPHELAEQSDVIISMLPASSHVEEVYTGANGLLSEVQGIRPSLLIDCSTIDPQTSRDLATKVGHCKLSRNARHIGSEVPIMLDAPVSGGVGGAAAASLTFMVGGPQIGLNAALHLLHIMGKRVVYCGGAGNGSAAKICNNLAMAISMAGVSEGLALGQRLGLDAQTLSDIFNTSSARCWSSDTYNPVPGLMDDVPASRNYKGGFSCQLLSKDLGLALTAAKETGISVPLTLQVHELYSNLCKAGYNNEDFSSIFQHFYKGEALVPTGEGKSLNDPLAAASD</sequence>
<dbReference type="GO" id="GO:0005739">
    <property type="term" value="C:mitochondrion"/>
    <property type="evidence" value="ECO:0007669"/>
    <property type="project" value="UniProtKB-SubCell"/>
</dbReference>
<evidence type="ECO:0000259" key="13">
    <source>
        <dbReference type="Pfam" id="PF14833"/>
    </source>
</evidence>
<dbReference type="Pfam" id="PF03446">
    <property type="entry name" value="NAD_binding_2"/>
    <property type="match status" value="1"/>
</dbReference>
<dbReference type="Gene3D" id="1.10.1040.10">
    <property type="entry name" value="N-(1-d-carboxylethyl)-l-norvaline Dehydrogenase, domain 2"/>
    <property type="match status" value="1"/>
</dbReference>
<dbReference type="InterPro" id="IPR029154">
    <property type="entry name" value="HIBADH-like_NADP-bd"/>
</dbReference>
<comment type="subcellular location">
    <subcellularLocation>
        <location evidence="1">Mitochondrion</location>
    </subcellularLocation>
</comment>
<dbReference type="EMBL" id="LVLJ01002053">
    <property type="protein sequence ID" value="OAE26898.1"/>
    <property type="molecule type" value="Genomic_DNA"/>
</dbReference>
<keyword evidence="5 11" id="KW-0101">Branched-chain amino acid catabolism</keyword>
<evidence type="ECO:0000313" key="14">
    <source>
        <dbReference type="EMBL" id="OAE26898.1"/>
    </source>
</evidence>
<organism evidence="14 15">
    <name type="scientific">Marchantia polymorpha subsp. ruderalis</name>
    <dbReference type="NCBI Taxonomy" id="1480154"/>
    <lineage>
        <taxon>Eukaryota</taxon>
        <taxon>Viridiplantae</taxon>
        <taxon>Streptophyta</taxon>
        <taxon>Embryophyta</taxon>
        <taxon>Marchantiophyta</taxon>
        <taxon>Marchantiopsida</taxon>
        <taxon>Marchantiidae</taxon>
        <taxon>Marchantiales</taxon>
        <taxon>Marchantiaceae</taxon>
        <taxon>Marchantia</taxon>
    </lineage>
</organism>
<dbReference type="InterPro" id="IPR002204">
    <property type="entry name" value="3-OH-isobutyrate_DH-rel_CS"/>
</dbReference>
<feature type="domain" description="3-hydroxyisobutyrate dehydrogenase-like NAD-binding" evidence="13">
    <location>
        <begin position="234"/>
        <end position="359"/>
    </location>
</feature>
<dbReference type="UniPathway" id="UPA00362"/>
<dbReference type="GO" id="GO:0050661">
    <property type="term" value="F:NADP binding"/>
    <property type="evidence" value="ECO:0007669"/>
    <property type="project" value="InterPro"/>
</dbReference>
<keyword evidence="15" id="KW-1185">Reference proteome</keyword>
<dbReference type="EC" id="1.1.1.31" evidence="4 11"/>
<proteinExistence type="inferred from homology"/>
<evidence type="ECO:0000256" key="1">
    <source>
        <dbReference type="ARBA" id="ARBA00004173"/>
    </source>
</evidence>
<dbReference type="SUPFAM" id="SSF51735">
    <property type="entry name" value="NAD(P)-binding Rossmann-fold domains"/>
    <property type="match status" value="1"/>
</dbReference>
<name>A0A176W1F7_MARPO</name>
<dbReference type="FunFam" id="3.40.50.720:FF:000119">
    <property type="entry name" value="3-hydroxyisobutyrate dehydrogenase"/>
    <property type="match status" value="1"/>
</dbReference>
<dbReference type="Gene3D" id="3.40.50.720">
    <property type="entry name" value="NAD(P)-binding Rossmann-like Domain"/>
    <property type="match status" value="1"/>
</dbReference>
<dbReference type="PANTHER" id="PTHR22981:SF7">
    <property type="entry name" value="3-HYDROXYISOBUTYRATE DEHYDROGENASE, MITOCHONDRIAL"/>
    <property type="match status" value="1"/>
</dbReference>
<dbReference type="SUPFAM" id="SSF48179">
    <property type="entry name" value="6-phosphogluconate dehydrogenase C-terminal domain-like"/>
    <property type="match status" value="1"/>
</dbReference>
<comment type="caution">
    <text evidence="14">The sequence shown here is derived from an EMBL/GenBank/DDBJ whole genome shotgun (WGS) entry which is preliminary data.</text>
</comment>
<gene>
    <name evidence="14" type="ORF">AXG93_4762s1080</name>
</gene>
<evidence type="ECO:0000256" key="3">
    <source>
        <dbReference type="ARBA" id="ARBA00006013"/>
    </source>
</evidence>
<evidence type="ECO:0000256" key="2">
    <source>
        <dbReference type="ARBA" id="ARBA00005109"/>
    </source>
</evidence>
<dbReference type="InterPro" id="IPR011548">
    <property type="entry name" value="HIBADH"/>
</dbReference>
<dbReference type="InterPro" id="IPR013328">
    <property type="entry name" value="6PGD_dom2"/>
</dbReference>
<dbReference type="GO" id="GO:0008442">
    <property type="term" value="F:3-hydroxyisobutyrate dehydrogenase activity"/>
    <property type="evidence" value="ECO:0007669"/>
    <property type="project" value="UniProtKB-EC"/>
</dbReference>
<evidence type="ECO:0000256" key="7">
    <source>
        <dbReference type="ARBA" id="ARBA00023002"/>
    </source>
</evidence>
<evidence type="ECO:0000256" key="6">
    <source>
        <dbReference type="ARBA" id="ARBA00022946"/>
    </source>
</evidence>
<keyword evidence="9" id="KW-0496">Mitochondrion</keyword>
<dbReference type="GO" id="GO:0006574">
    <property type="term" value="P:L-valine catabolic process"/>
    <property type="evidence" value="ECO:0007669"/>
    <property type="project" value="UniProtKB-UniPathway"/>
</dbReference>
<dbReference type="AlphaFoldDB" id="A0A176W1F7"/>
<keyword evidence="7 11" id="KW-0560">Oxidoreductase</keyword>
<dbReference type="PROSITE" id="PS00895">
    <property type="entry name" value="3_HYDROXYISOBUT_DH"/>
    <property type="match status" value="1"/>
</dbReference>
<dbReference type="GO" id="GO:0051287">
    <property type="term" value="F:NAD binding"/>
    <property type="evidence" value="ECO:0007669"/>
    <property type="project" value="InterPro"/>
</dbReference>
<comment type="pathway">
    <text evidence="2 11">Amino-acid degradation; L-valine degradation.</text>
</comment>
<dbReference type="Proteomes" id="UP000077202">
    <property type="component" value="Unassembled WGS sequence"/>
</dbReference>
<protein>
    <recommendedName>
        <fullName evidence="4 11">3-hydroxyisobutyrate dehydrogenase</fullName>
        <shortName evidence="11">HIBADH</shortName>
        <ecNumber evidence="4 11">1.1.1.31</ecNumber>
    </recommendedName>
</protein>
<reference evidence="14" key="1">
    <citation type="submission" date="2016-03" db="EMBL/GenBank/DDBJ databases">
        <title>Mechanisms controlling the formation of the plant cell surface in tip-growing cells are functionally conserved among land plants.</title>
        <authorList>
            <person name="Honkanen S."/>
            <person name="Jones V.A."/>
            <person name="Morieri G."/>
            <person name="Champion C."/>
            <person name="Hetherington A.J."/>
            <person name="Kelly S."/>
            <person name="Saint-Marcoux D."/>
            <person name="Proust H."/>
            <person name="Prescott H."/>
            <person name="Dolan L."/>
        </authorList>
    </citation>
    <scope>NUCLEOTIDE SEQUENCE [LARGE SCALE GENOMIC DNA]</scope>
    <source>
        <tissue evidence="14">Whole gametophyte</tissue>
    </source>
</reference>
<comment type="catalytic activity">
    <reaction evidence="10 11">
        <text>3-hydroxy-2-methylpropanoate + NAD(+) = 2-methyl-3-oxopropanoate + NADH + H(+)</text>
        <dbReference type="Rhea" id="RHEA:17681"/>
        <dbReference type="ChEBI" id="CHEBI:11805"/>
        <dbReference type="ChEBI" id="CHEBI:15378"/>
        <dbReference type="ChEBI" id="CHEBI:57540"/>
        <dbReference type="ChEBI" id="CHEBI:57700"/>
        <dbReference type="ChEBI" id="CHEBI:57945"/>
        <dbReference type="EC" id="1.1.1.31"/>
    </reaction>
</comment>
<dbReference type="InterPro" id="IPR006115">
    <property type="entry name" value="6PGDH_NADP-bd"/>
</dbReference>
<keyword evidence="8 11" id="KW-0520">NAD</keyword>
<dbReference type="NCBIfam" id="TIGR01692">
    <property type="entry name" value="HIBADH"/>
    <property type="match status" value="1"/>
</dbReference>